<evidence type="ECO:0000313" key="13">
    <source>
        <dbReference type="Proteomes" id="UP000183365"/>
    </source>
</evidence>
<dbReference type="PANTHER" id="PTHR10707">
    <property type="entry name" value="CYTOCHROME C OXIDASE SUBUNIT IV"/>
    <property type="match status" value="1"/>
</dbReference>
<evidence type="ECO:0000256" key="6">
    <source>
        <dbReference type="ARBA" id="ARBA00022946"/>
    </source>
</evidence>
<dbReference type="VEuPathDB" id="FungiDB:HGUI_04066"/>
<keyword evidence="13" id="KW-1185">Reference proteome</keyword>
<dbReference type="OrthoDB" id="186013at2759"/>
<evidence type="ECO:0000256" key="9">
    <source>
        <dbReference type="ARBA" id="ARBA00023128"/>
    </source>
</evidence>
<keyword evidence="6" id="KW-0809">Transit peptide</keyword>
<sequence>MFRSQRLISTSIRRLQSTNQAAIIKQYAETPISVGSIKDIATRWERMPTAEQNLITAKLKARQTQPWKELSVLEQQAAYYVSYGAWGPRKPEFEEGDIGKVTLGVLGGFSVAAVIFYLFTNFVANPKPASTSVEWQLAADEYLKSKNANPWGGYSQLDQTGLTK</sequence>
<evidence type="ECO:0000256" key="1">
    <source>
        <dbReference type="ARBA" id="ARBA00004434"/>
    </source>
</evidence>
<proteinExistence type="inferred from homology"/>
<protein>
    <submittedName>
        <fullName evidence="12">Related to Cytochrome c oxidase polypeptide 5B, mitochondrial</fullName>
    </submittedName>
</protein>
<name>A0A1L0CTF1_9ASCO</name>
<keyword evidence="8" id="KW-0560">Oxidoreductase</keyword>
<evidence type="ECO:0000256" key="10">
    <source>
        <dbReference type="ARBA" id="ARBA00023136"/>
    </source>
</evidence>
<feature type="transmembrane region" description="Helical" evidence="11">
    <location>
        <begin position="98"/>
        <end position="119"/>
    </location>
</feature>
<reference evidence="13" key="1">
    <citation type="submission" date="2016-11" db="EMBL/GenBank/DDBJ databases">
        <authorList>
            <person name="Guldener U."/>
        </authorList>
    </citation>
    <scope>NUCLEOTIDE SEQUENCE [LARGE SCALE GENOMIC DNA]</scope>
</reference>
<dbReference type="Pfam" id="PF02936">
    <property type="entry name" value="COX4"/>
    <property type="match status" value="1"/>
</dbReference>
<dbReference type="SUPFAM" id="SSF81406">
    <property type="entry name" value="Mitochondrial cytochrome c oxidase subunit IV"/>
    <property type="match status" value="1"/>
</dbReference>
<dbReference type="Gene3D" id="1.10.442.10">
    <property type="entry name" value="Cytochrome c oxidase subunit IV"/>
    <property type="match status" value="1"/>
</dbReference>
<keyword evidence="7 11" id="KW-1133">Transmembrane helix</keyword>
<keyword evidence="9" id="KW-0496">Mitochondrion</keyword>
<dbReference type="InterPro" id="IPR004203">
    <property type="entry name" value="Cyt_c_oxidase_su4_fam"/>
</dbReference>
<keyword evidence="4 11" id="KW-0812">Transmembrane</keyword>
<evidence type="ECO:0000313" key="12">
    <source>
        <dbReference type="EMBL" id="SGZ41865.1"/>
    </source>
</evidence>
<dbReference type="GO" id="GO:0005743">
    <property type="term" value="C:mitochondrial inner membrane"/>
    <property type="evidence" value="ECO:0007669"/>
    <property type="project" value="UniProtKB-SubCell"/>
</dbReference>
<dbReference type="InterPro" id="IPR036639">
    <property type="entry name" value="Cyt_c_oxidase_su4_sf"/>
</dbReference>
<keyword evidence="10 11" id="KW-0472">Membrane</keyword>
<evidence type="ECO:0000256" key="11">
    <source>
        <dbReference type="SAM" id="Phobius"/>
    </source>
</evidence>
<evidence type="ECO:0000256" key="2">
    <source>
        <dbReference type="ARBA" id="ARBA00004673"/>
    </source>
</evidence>
<dbReference type="Proteomes" id="UP000183365">
    <property type="component" value="Unassembled WGS sequence"/>
</dbReference>
<evidence type="ECO:0000256" key="5">
    <source>
        <dbReference type="ARBA" id="ARBA00022792"/>
    </source>
</evidence>
<comment type="pathway">
    <text evidence="2">Energy metabolism; oxidative phosphorylation.</text>
</comment>
<comment type="similarity">
    <text evidence="3">Belongs to the cytochrome c oxidase IV family.</text>
</comment>
<dbReference type="PANTHER" id="PTHR10707:SF10">
    <property type="entry name" value="CYTOCHROME C OXIDASE SUBUNIT 4"/>
    <property type="match status" value="1"/>
</dbReference>
<gene>
    <name evidence="12" type="ORF">HGUI_04066</name>
</gene>
<dbReference type="AlphaFoldDB" id="A0A1L0CTF1"/>
<keyword evidence="5" id="KW-0999">Mitochondrion inner membrane</keyword>
<comment type="subcellular location">
    <subcellularLocation>
        <location evidence="1">Mitochondrion inner membrane</location>
        <topology evidence="1">Single-pass membrane protein</topology>
    </subcellularLocation>
</comment>
<organism evidence="12 13">
    <name type="scientific">Hanseniaspora guilliermondii</name>
    <dbReference type="NCBI Taxonomy" id="56406"/>
    <lineage>
        <taxon>Eukaryota</taxon>
        <taxon>Fungi</taxon>
        <taxon>Dikarya</taxon>
        <taxon>Ascomycota</taxon>
        <taxon>Saccharomycotina</taxon>
        <taxon>Saccharomycetes</taxon>
        <taxon>Saccharomycodales</taxon>
        <taxon>Saccharomycodaceae</taxon>
        <taxon>Hanseniaspora</taxon>
    </lineage>
</organism>
<evidence type="ECO:0000256" key="8">
    <source>
        <dbReference type="ARBA" id="ARBA00023002"/>
    </source>
</evidence>
<dbReference type="GO" id="GO:0016491">
    <property type="term" value="F:oxidoreductase activity"/>
    <property type="evidence" value="ECO:0007669"/>
    <property type="project" value="UniProtKB-KW"/>
</dbReference>
<evidence type="ECO:0000256" key="4">
    <source>
        <dbReference type="ARBA" id="ARBA00022692"/>
    </source>
</evidence>
<evidence type="ECO:0000256" key="7">
    <source>
        <dbReference type="ARBA" id="ARBA00022989"/>
    </source>
</evidence>
<dbReference type="EMBL" id="FQNF01000202">
    <property type="protein sequence ID" value="SGZ41865.1"/>
    <property type="molecule type" value="Genomic_DNA"/>
</dbReference>
<accession>A0A1L0CTF1</accession>
<dbReference type="GO" id="GO:0006123">
    <property type="term" value="P:mitochondrial electron transport, cytochrome c to oxygen"/>
    <property type="evidence" value="ECO:0007669"/>
    <property type="project" value="InterPro"/>
</dbReference>
<evidence type="ECO:0000256" key="3">
    <source>
        <dbReference type="ARBA" id="ARBA00008135"/>
    </source>
</evidence>
<dbReference type="GO" id="GO:0045277">
    <property type="term" value="C:respiratory chain complex IV"/>
    <property type="evidence" value="ECO:0007669"/>
    <property type="project" value="InterPro"/>
</dbReference>